<dbReference type="Proteomes" id="UP000502831">
    <property type="component" value="Chromosome"/>
</dbReference>
<dbReference type="Pfam" id="PF00148">
    <property type="entry name" value="Oxidored_nitro"/>
    <property type="match status" value="1"/>
</dbReference>
<dbReference type="RefSeq" id="WP_167749017.1">
    <property type="nucleotide sequence ID" value="NZ_CP039734.2"/>
</dbReference>
<dbReference type="InterPro" id="IPR049939">
    <property type="entry name" value="NifE-like"/>
</dbReference>
<dbReference type="PANTHER" id="PTHR42956">
    <property type="entry name" value="NITROGENASE IRON-MOLYBDENUM COFACTOR BIOSYNTHESIS PROTEIN NIFE"/>
    <property type="match status" value="1"/>
</dbReference>
<evidence type="ECO:0000313" key="2">
    <source>
        <dbReference type="Proteomes" id="UP000502831"/>
    </source>
</evidence>
<gene>
    <name evidence="1" type="ORF">FA584_00635</name>
</gene>
<dbReference type="Gene3D" id="3.40.50.12380">
    <property type="entry name" value="Nitrogenase MoFe cofactor biosynthesis protein NifE, C-terminal"/>
    <property type="match status" value="1"/>
</dbReference>
<dbReference type="InterPro" id="IPR000510">
    <property type="entry name" value="Nase/OxRdtase_comp1"/>
</dbReference>
<dbReference type="EMBL" id="CP039734">
    <property type="protein sequence ID" value="QIR74802.1"/>
    <property type="molecule type" value="Genomic_DNA"/>
</dbReference>
<dbReference type="Gene3D" id="3.40.50.1980">
    <property type="entry name" value="Nitrogenase molybdenum iron protein domain"/>
    <property type="match status" value="1"/>
</dbReference>
<name>A0A6G9VPJ3_9BACT</name>
<dbReference type="GO" id="GO:0016491">
    <property type="term" value="F:oxidoreductase activity"/>
    <property type="evidence" value="ECO:0007669"/>
    <property type="project" value="InterPro"/>
</dbReference>
<accession>A0A6G9VPJ3</accession>
<evidence type="ECO:0000313" key="1">
    <source>
        <dbReference type="EMBL" id="QIR74802.1"/>
    </source>
</evidence>
<dbReference type="PANTHER" id="PTHR42956:SF1">
    <property type="entry name" value="NITROGENASE IRON-MOLYBDENUM COFACTOR BIOSYNTHESIS PROTEIN NIFE"/>
    <property type="match status" value="1"/>
</dbReference>
<organism evidence="1 2">
    <name type="scientific">Sulfurospirillum diekertiae</name>
    <dbReference type="NCBI Taxonomy" id="1854492"/>
    <lineage>
        <taxon>Bacteria</taxon>
        <taxon>Pseudomonadati</taxon>
        <taxon>Campylobacterota</taxon>
        <taxon>Epsilonproteobacteria</taxon>
        <taxon>Campylobacterales</taxon>
        <taxon>Sulfurospirillaceae</taxon>
        <taxon>Sulfurospirillum</taxon>
    </lineage>
</organism>
<sequence length="446" mass="50101">MSRFFSIKELYNESSCSHSGDKEKKNICERLHPGSSISDCALEGAFKFLSSYEDCAHLIYSSSTCFTTTSIEKSSQPQHSNYFCSNLDLNDIIFGGASKLKLQLDHIVTLCQPKVVFIYITCVTSLIGEDVDAIAQQKQQEHGILIVPILAAGFLGASNFGARIASMTLCEHLIGLKELAKETAYDVNLISCDASSEEMKIYCDLIESIGLRVLATFGRGNSIEPILSAHKAKLNIVISAKPLATMARKMEEIWDIPWVQVSFFGKYATSDALRTIAEVFNDGKLSRNTQKVIAFEEKKLAEQLELFKDSLYAKKVLINLQGTLSWAYIPLLRELDMHVVATSIENITEDDKEQAIRLLLGKGMFMYEPENEQMDIIEEEKIDLLITNSDNVYAAVQTKIPFLNIEKAKEKNYVGYRGILEFAYILENTLKNPLFKIVYREAPWLG</sequence>
<dbReference type="SUPFAM" id="SSF53807">
    <property type="entry name" value="Helical backbone' metal receptor"/>
    <property type="match status" value="1"/>
</dbReference>
<dbReference type="AlphaFoldDB" id="A0A6G9VPJ3"/>
<reference evidence="1 2" key="1">
    <citation type="journal article" date="2017" name="Environ. Sci. Technol.">
        <title>Organohalide Respiration with Chlorinated Ethenes under Low pH Conditions.</title>
        <authorList>
            <person name="Yang Y."/>
            <person name="Capiro N.L."/>
            <person name="Marcet T.F."/>
            <person name="Yan J."/>
            <person name="Pennell K.D."/>
            <person name="Loffler F.E."/>
        </authorList>
    </citation>
    <scope>NUCLEOTIDE SEQUENCE [LARGE SCALE GENOMIC DNA]</scope>
    <source>
        <strain evidence="1 2">ACSDCE</strain>
    </source>
</reference>
<proteinExistence type="predicted"/>
<protein>
    <submittedName>
        <fullName evidence="1">Uncharacterized protein</fullName>
    </submittedName>
</protein>